<name>A0A7X6FRV5_9HYPH</name>
<organism evidence="2 3">
    <name type="scientific">Brucella tritici</name>
    <dbReference type="NCBI Taxonomy" id="94626"/>
    <lineage>
        <taxon>Bacteria</taxon>
        <taxon>Pseudomonadati</taxon>
        <taxon>Pseudomonadota</taxon>
        <taxon>Alphaproteobacteria</taxon>
        <taxon>Hyphomicrobiales</taxon>
        <taxon>Brucellaceae</taxon>
        <taxon>Brucella/Ochrobactrum group</taxon>
        <taxon>Brucella</taxon>
    </lineage>
</organism>
<dbReference type="AlphaFoldDB" id="A0A7X6FRV5"/>
<dbReference type="Proteomes" id="UP000558475">
    <property type="component" value="Unassembled WGS sequence"/>
</dbReference>
<proteinExistence type="predicted"/>
<dbReference type="EMBL" id="JAAXZB010000001">
    <property type="protein sequence ID" value="NKW09955.1"/>
    <property type="molecule type" value="Genomic_DNA"/>
</dbReference>
<sequence>MMAEEPENDALSFTPEEKLAFLRDLKEAYYLGATRVKFRERDVSYRSRADMKAIIDELEAEATPQRRRKHTILTTFSRGTNGEPSG</sequence>
<dbReference type="NCBIfam" id="NF047331">
    <property type="entry name" value="phage_HTJ"/>
    <property type="match status" value="1"/>
</dbReference>
<reference evidence="2 3" key="1">
    <citation type="submission" date="2020-04" db="EMBL/GenBank/DDBJ databases">
        <title>Whole genome sequencing of clinical and environmental type strains of Ochrobactrum.</title>
        <authorList>
            <person name="Dharne M."/>
        </authorList>
    </citation>
    <scope>NUCLEOTIDE SEQUENCE [LARGE SCALE GENOMIC DNA]</scope>
    <source>
        <strain evidence="2 3">DSM 13340</strain>
    </source>
</reference>
<evidence type="ECO:0000313" key="3">
    <source>
        <dbReference type="Proteomes" id="UP000558475"/>
    </source>
</evidence>
<feature type="compositionally biased region" description="Polar residues" evidence="1">
    <location>
        <begin position="72"/>
        <end position="86"/>
    </location>
</feature>
<gene>
    <name evidence="2" type="ORF">HGG76_11635</name>
</gene>
<comment type="caution">
    <text evidence="2">The sequence shown here is derived from an EMBL/GenBank/DDBJ whole genome shotgun (WGS) entry which is preliminary data.</text>
</comment>
<feature type="region of interest" description="Disordered" evidence="1">
    <location>
        <begin position="64"/>
        <end position="86"/>
    </location>
</feature>
<evidence type="ECO:0000313" key="2">
    <source>
        <dbReference type="EMBL" id="NKW09955.1"/>
    </source>
</evidence>
<protein>
    <submittedName>
        <fullName evidence="2">Uncharacterized protein</fullName>
    </submittedName>
</protein>
<evidence type="ECO:0000256" key="1">
    <source>
        <dbReference type="SAM" id="MobiDB-lite"/>
    </source>
</evidence>
<accession>A0A7X6FRV5</accession>